<keyword evidence="3" id="KW-1185">Reference proteome</keyword>
<dbReference type="Proteomes" id="UP001632038">
    <property type="component" value="Unassembled WGS sequence"/>
</dbReference>
<accession>A0ABD3DC91</accession>
<reference evidence="3" key="1">
    <citation type="journal article" date="2024" name="IScience">
        <title>Strigolactones Initiate the Formation of Haustorium-like Structures in Castilleja.</title>
        <authorList>
            <person name="Buerger M."/>
            <person name="Peterson D."/>
            <person name="Chory J."/>
        </authorList>
    </citation>
    <scope>NUCLEOTIDE SEQUENCE [LARGE SCALE GENOMIC DNA]</scope>
</reference>
<evidence type="ECO:0000256" key="1">
    <source>
        <dbReference type="SAM" id="MobiDB-lite"/>
    </source>
</evidence>
<comment type="caution">
    <text evidence="2">The sequence shown here is derived from an EMBL/GenBank/DDBJ whole genome shotgun (WGS) entry which is preliminary data.</text>
</comment>
<gene>
    <name evidence="2" type="ORF">CASFOL_017773</name>
</gene>
<sequence length="135" mass="15172">MAAPIAASKLLNPRNPALQSLIRCQLLHPAAARPTLLVAQPLDFFHREKVGTADSDPPAHYSSNPNLHARNLRWRFDFSPVEIKAARTYVPVEGDVYNDFDGDDDDDDEDDEEDEVDIQDYSGSDFDDEEDDGRL</sequence>
<feature type="region of interest" description="Disordered" evidence="1">
    <location>
        <begin position="94"/>
        <end position="135"/>
    </location>
</feature>
<evidence type="ECO:0000313" key="2">
    <source>
        <dbReference type="EMBL" id="KAL3638402.1"/>
    </source>
</evidence>
<feature type="compositionally biased region" description="Acidic residues" evidence="1">
    <location>
        <begin position="125"/>
        <end position="135"/>
    </location>
</feature>
<evidence type="ECO:0000313" key="3">
    <source>
        <dbReference type="Proteomes" id="UP001632038"/>
    </source>
</evidence>
<organism evidence="2 3">
    <name type="scientific">Castilleja foliolosa</name>
    <dbReference type="NCBI Taxonomy" id="1961234"/>
    <lineage>
        <taxon>Eukaryota</taxon>
        <taxon>Viridiplantae</taxon>
        <taxon>Streptophyta</taxon>
        <taxon>Embryophyta</taxon>
        <taxon>Tracheophyta</taxon>
        <taxon>Spermatophyta</taxon>
        <taxon>Magnoliopsida</taxon>
        <taxon>eudicotyledons</taxon>
        <taxon>Gunneridae</taxon>
        <taxon>Pentapetalae</taxon>
        <taxon>asterids</taxon>
        <taxon>lamiids</taxon>
        <taxon>Lamiales</taxon>
        <taxon>Orobanchaceae</taxon>
        <taxon>Pedicularideae</taxon>
        <taxon>Castillejinae</taxon>
        <taxon>Castilleja</taxon>
    </lineage>
</organism>
<feature type="compositionally biased region" description="Acidic residues" evidence="1">
    <location>
        <begin position="96"/>
        <end position="118"/>
    </location>
</feature>
<name>A0ABD3DC91_9LAMI</name>
<dbReference type="AlphaFoldDB" id="A0ABD3DC91"/>
<proteinExistence type="predicted"/>
<protein>
    <submittedName>
        <fullName evidence="2">Uncharacterized protein</fullName>
    </submittedName>
</protein>
<dbReference type="EMBL" id="JAVIJP010000019">
    <property type="protein sequence ID" value="KAL3638402.1"/>
    <property type="molecule type" value="Genomic_DNA"/>
</dbReference>